<dbReference type="RefSeq" id="WP_142056753.1">
    <property type="nucleotide sequence ID" value="NZ_VFPA01000003.1"/>
</dbReference>
<sequence length="457" mass="44422">MPLAPGLARLRPGRREYPQTPSVPQYRVAATVLFALVGAVFGSWAARIPDVAAALAADPSTLGLALLCISLGALASMQLTGALCARYGAGLVSSVAAVLASSTLVLPGLSSSAIELGVALVLFGAATGTANVAANAVGVQVERAAGRPMLPSLHAGFSFGGLAGAAVGGLVASTVPTAVHLTGVGVVGLVVTAAIAPTLRARDVEQQVAGADPADGPRGARGTVLLLGVIAGCTAFGEGAVTDWGALHLRESLGAPTAVAAAGYAGFSLAMACGRLAGNRLLRTVGATRLVGGGAVLATAGALAVATVPLVEVVIAGFVLVGLGLANVFPVAIARAGTLAGSAGVALASTVGYTGLLGGPPLLGIVADAVGLHVAFLIVAALVAVGAVFAGHVGPAPSRTGYARRLVAPAGAMARLATTRLGHAARGHGNSLADLGAALAERTDVRRPHPGLEPLAA</sequence>
<dbReference type="SUPFAM" id="SSF103473">
    <property type="entry name" value="MFS general substrate transporter"/>
    <property type="match status" value="1"/>
</dbReference>
<evidence type="ECO:0000256" key="4">
    <source>
        <dbReference type="ARBA" id="ARBA00023136"/>
    </source>
</evidence>
<gene>
    <name evidence="6" type="ORF">FB558_4667</name>
</gene>
<feature type="transmembrane region" description="Helical" evidence="5">
    <location>
        <begin position="87"/>
        <end position="106"/>
    </location>
</feature>
<accession>A0A543DI08</accession>
<dbReference type="CDD" id="cd17393">
    <property type="entry name" value="MFS_MosC_like"/>
    <property type="match status" value="1"/>
</dbReference>
<evidence type="ECO:0000313" key="6">
    <source>
        <dbReference type="EMBL" id="TQM08929.1"/>
    </source>
</evidence>
<feature type="transmembrane region" description="Helical" evidence="5">
    <location>
        <begin position="178"/>
        <end position="199"/>
    </location>
</feature>
<dbReference type="InterPro" id="IPR036259">
    <property type="entry name" value="MFS_trans_sf"/>
</dbReference>
<protein>
    <submittedName>
        <fullName evidence="6">Fucose permease</fullName>
    </submittedName>
</protein>
<dbReference type="OrthoDB" id="151222at2"/>
<keyword evidence="7" id="KW-1185">Reference proteome</keyword>
<keyword evidence="4 5" id="KW-0472">Membrane</keyword>
<reference evidence="6 7" key="1">
    <citation type="submission" date="2019-06" db="EMBL/GenBank/DDBJ databases">
        <title>Sequencing the genomes of 1000 actinobacteria strains.</title>
        <authorList>
            <person name="Klenk H.-P."/>
        </authorList>
    </citation>
    <scope>NUCLEOTIDE SEQUENCE [LARGE SCALE GENOMIC DNA]</scope>
    <source>
        <strain evidence="6 7">DSM 45301</strain>
    </source>
</reference>
<dbReference type="EMBL" id="VFPA01000003">
    <property type="protein sequence ID" value="TQM08929.1"/>
    <property type="molecule type" value="Genomic_DNA"/>
</dbReference>
<dbReference type="Pfam" id="PF07690">
    <property type="entry name" value="MFS_1"/>
    <property type="match status" value="1"/>
</dbReference>
<keyword evidence="2 5" id="KW-0812">Transmembrane</keyword>
<name>A0A543DI08_9PSEU</name>
<feature type="transmembrane region" description="Helical" evidence="5">
    <location>
        <begin position="257"/>
        <end position="278"/>
    </location>
</feature>
<evidence type="ECO:0000256" key="2">
    <source>
        <dbReference type="ARBA" id="ARBA00022692"/>
    </source>
</evidence>
<keyword evidence="3 5" id="KW-1133">Transmembrane helix</keyword>
<dbReference type="InterPro" id="IPR051788">
    <property type="entry name" value="MFS_Transporter"/>
</dbReference>
<feature type="transmembrane region" description="Helical" evidence="5">
    <location>
        <begin position="118"/>
        <end position="141"/>
    </location>
</feature>
<dbReference type="GO" id="GO:0016020">
    <property type="term" value="C:membrane"/>
    <property type="evidence" value="ECO:0007669"/>
    <property type="project" value="UniProtKB-SubCell"/>
</dbReference>
<feature type="transmembrane region" description="Helical" evidence="5">
    <location>
        <begin position="153"/>
        <end position="172"/>
    </location>
</feature>
<evidence type="ECO:0000313" key="7">
    <source>
        <dbReference type="Proteomes" id="UP000315677"/>
    </source>
</evidence>
<dbReference type="PANTHER" id="PTHR23514">
    <property type="entry name" value="BYPASS OF STOP CODON PROTEIN 6"/>
    <property type="match status" value="1"/>
</dbReference>
<proteinExistence type="predicted"/>
<dbReference type="AlphaFoldDB" id="A0A543DI08"/>
<feature type="transmembrane region" description="Helical" evidence="5">
    <location>
        <begin position="52"/>
        <end position="75"/>
    </location>
</feature>
<feature type="transmembrane region" description="Helical" evidence="5">
    <location>
        <begin position="290"/>
        <end position="308"/>
    </location>
</feature>
<dbReference type="PANTHER" id="PTHR23514:SF13">
    <property type="entry name" value="INNER MEMBRANE PROTEIN YBJJ"/>
    <property type="match status" value="1"/>
</dbReference>
<feature type="transmembrane region" description="Helical" evidence="5">
    <location>
        <begin position="219"/>
        <end position="237"/>
    </location>
</feature>
<organism evidence="6 7">
    <name type="scientific">Pseudonocardia kunmingensis</name>
    <dbReference type="NCBI Taxonomy" id="630975"/>
    <lineage>
        <taxon>Bacteria</taxon>
        <taxon>Bacillati</taxon>
        <taxon>Actinomycetota</taxon>
        <taxon>Actinomycetes</taxon>
        <taxon>Pseudonocardiales</taxon>
        <taxon>Pseudonocardiaceae</taxon>
        <taxon>Pseudonocardia</taxon>
    </lineage>
</organism>
<evidence type="ECO:0000256" key="5">
    <source>
        <dbReference type="SAM" id="Phobius"/>
    </source>
</evidence>
<comment type="caution">
    <text evidence="6">The sequence shown here is derived from an EMBL/GenBank/DDBJ whole genome shotgun (WGS) entry which is preliminary data.</text>
</comment>
<feature type="transmembrane region" description="Helical" evidence="5">
    <location>
        <begin position="345"/>
        <end position="366"/>
    </location>
</feature>
<feature type="transmembrane region" description="Helical" evidence="5">
    <location>
        <begin position="28"/>
        <end position="46"/>
    </location>
</feature>
<dbReference type="GO" id="GO:0022857">
    <property type="term" value="F:transmembrane transporter activity"/>
    <property type="evidence" value="ECO:0007669"/>
    <property type="project" value="InterPro"/>
</dbReference>
<dbReference type="Proteomes" id="UP000315677">
    <property type="component" value="Unassembled WGS sequence"/>
</dbReference>
<dbReference type="Gene3D" id="1.20.1250.20">
    <property type="entry name" value="MFS general substrate transporter like domains"/>
    <property type="match status" value="2"/>
</dbReference>
<dbReference type="InterPro" id="IPR011701">
    <property type="entry name" value="MFS"/>
</dbReference>
<evidence type="ECO:0000256" key="1">
    <source>
        <dbReference type="ARBA" id="ARBA00004141"/>
    </source>
</evidence>
<comment type="subcellular location">
    <subcellularLocation>
        <location evidence="1">Membrane</location>
        <topology evidence="1">Multi-pass membrane protein</topology>
    </subcellularLocation>
</comment>
<evidence type="ECO:0000256" key="3">
    <source>
        <dbReference type="ARBA" id="ARBA00022989"/>
    </source>
</evidence>
<feature type="transmembrane region" description="Helical" evidence="5">
    <location>
        <begin position="314"/>
        <end position="333"/>
    </location>
</feature>
<feature type="transmembrane region" description="Helical" evidence="5">
    <location>
        <begin position="372"/>
        <end position="394"/>
    </location>
</feature>